<protein>
    <submittedName>
        <fullName evidence="2">Uncharacterized protein</fullName>
    </submittedName>
</protein>
<proteinExistence type="predicted"/>
<dbReference type="EMBL" id="EU016601">
    <property type="protein sequence ID" value="ABZ07487.1"/>
    <property type="molecule type" value="Genomic_DNA"/>
</dbReference>
<dbReference type="AlphaFoldDB" id="B3T4H8"/>
<keyword evidence="1" id="KW-0472">Membrane</keyword>
<accession>B3T4H8</accession>
<feature type="transmembrane region" description="Helical" evidence="1">
    <location>
        <begin position="61"/>
        <end position="80"/>
    </location>
</feature>
<evidence type="ECO:0000313" key="2">
    <source>
        <dbReference type="EMBL" id="ABZ07487.1"/>
    </source>
</evidence>
<name>B3T4H8_9ZZZZ</name>
<gene>
    <name evidence="2" type="ORF">ALOHA_HF4000ANIW137G21ctg1g15</name>
</gene>
<organism evidence="2">
    <name type="scientific">uncultured marine microorganism HF4000_ANIW137G21</name>
    <dbReference type="NCBI Taxonomy" id="455530"/>
    <lineage>
        <taxon>unclassified sequences</taxon>
        <taxon>environmental samples</taxon>
    </lineage>
</organism>
<reference evidence="2" key="1">
    <citation type="journal article" date="2008" name="ISME J.">
        <title>Genomic patterns of recombination, clonal divergence and environment in marine microbial populations.</title>
        <authorList>
            <person name="Konstantinidis K.T."/>
            <person name="Delong E.F."/>
        </authorList>
    </citation>
    <scope>NUCLEOTIDE SEQUENCE</scope>
</reference>
<evidence type="ECO:0000256" key="1">
    <source>
        <dbReference type="SAM" id="Phobius"/>
    </source>
</evidence>
<feature type="transmembrane region" description="Helical" evidence="1">
    <location>
        <begin position="29"/>
        <end position="49"/>
    </location>
</feature>
<keyword evidence="1" id="KW-0812">Transmembrane</keyword>
<sequence>MGIRIDSCINLLRQIERCMDEDAGKRSQMAGGLFMGPFIMIVFMAFYFAFFDLDFGLKGNILGSMAATFGVTICVTAILYKMGQINDDNSS</sequence>
<keyword evidence="1" id="KW-1133">Transmembrane helix</keyword>